<dbReference type="AlphaFoldDB" id="A0A6Y1UGY3"/>
<organism evidence="1">
    <name type="scientific">Salmonella diarizonae</name>
    <dbReference type="NCBI Taxonomy" id="59204"/>
    <lineage>
        <taxon>Bacteria</taxon>
        <taxon>Pseudomonadati</taxon>
        <taxon>Pseudomonadota</taxon>
        <taxon>Gammaproteobacteria</taxon>
        <taxon>Enterobacterales</taxon>
        <taxon>Enterobacteriaceae</taxon>
        <taxon>Salmonella</taxon>
    </lineage>
</organism>
<dbReference type="EMBL" id="DAAGPR010000035">
    <property type="protein sequence ID" value="HAB4051075.1"/>
    <property type="molecule type" value="Genomic_DNA"/>
</dbReference>
<protein>
    <submittedName>
        <fullName evidence="1">Uncharacterized protein</fullName>
    </submittedName>
</protein>
<proteinExistence type="predicted"/>
<comment type="caution">
    <text evidence="1">The sequence shown here is derived from an EMBL/GenBank/DDBJ whole genome shotgun (WGS) entry which is preliminary data.</text>
</comment>
<gene>
    <name evidence="1" type="ORF">GBY29_14900</name>
</gene>
<reference evidence="1" key="1">
    <citation type="journal article" date="2018" name="Genome Biol.">
        <title>SKESA: strategic k-mer extension for scrupulous assemblies.</title>
        <authorList>
            <person name="Souvorov A."/>
            <person name="Agarwala R."/>
            <person name="Lipman D.J."/>
        </authorList>
    </citation>
    <scope>NUCLEOTIDE SEQUENCE</scope>
    <source>
        <strain evidence="1">Salmonella enterica</strain>
    </source>
</reference>
<reference evidence="1" key="2">
    <citation type="submission" date="2019-10" db="EMBL/GenBank/DDBJ databases">
        <authorList>
            <consortium name="NCBI Pathogen Detection Project"/>
        </authorList>
    </citation>
    <scope>NUCLEOTIDE SEQUENCE</scope>
    <source>
        <strain evidence="1">Salmonella enterica</strain>
    </source>
</reference>
<accession>A0A6Y1UGY3</accession>
<name>A0A6Y1UGY3_SALDZ</name>
<sequence>MSKKARRSTTTQGYDGLTHAQFFHKYLYDDGTSGYKDLRYSLHGKMTYTGNGNYRAPLTRNQRRLYKKMYGTQPTEV</sequence>
<evidence type="ECO:0000313" key="1">
    <source>
        <dbReference type="EMBL" id="HAB4051075.1"/>
    </source>
</evidence>